<dbReference type="GO" id="GO:0008081">
    <property type="term" value="F:phosphoric diester hydrolase activity"/>
    <property type="evidence" value="ECO:0007669"/>
    <property type="project" value="TreeGrafter"/>
</dbReference>
<evidence type="ECO:0000256" key="1">
    <source>
        <dbReference type="ARBA" id="ARBA00001946"/>
    </source>
</evidence>
<dbReference type="GO" id="GO:0046872">
    <property type="term" value="F:metal ion binding"/>
    <property type="evidence" value="ECO:0007669"/>
    <property type="project" value="UniProtKB-KW"/>
</dbReference>
<dbReference type="InterPro" id="IPR004808">
    <property type="entry name" value="AP_endonuc_1"/>
</dbReference>
<comment type="cofactor">
    <cofactor evidence="1">
        <name>Mg(2+)</name>
        <dbReference type="ChEBI" id="CHEBI:18420"/>
    </cofactor>
</comment>
<reference evidence="5" key="1">
    <citation type="submission" date="2025-08" db="UniProtKB">
        <authorList>
            <consortium name="Ensembl"/>
        </authorList>
    </citation>
    <scope>IDENTIFICATION</scope>
</reference>
<sequence length="119" mass="13641">HAYSAKLRPPLLPANLLIVSINANGLNIPEKRSRIKWGDPDLVCLQETHFRRLSHPLLQVPRYTTQFHATGPTKSRGVSILLHDRVTFQLYRKLSDPKGRYVFSSVTLDLLTIYRLIPL</sequence>
<dbReference type="GeneTree" id="ENSGT01010000228663"/>
<evidence type="ECO:0000256" key="3">
    <source>
        <dbReference type="ARBA" id="ARBA00022801"/>
    </source>
</evidence>
<proteinExistence type="predicted"/>
<dbReference type="AlphaFoldDB" id="A0A8C5WBN0"/>
<keyword evidence="6" id="KW-1185">Reference proteome</keyword>
<organism evidence="5 6">
    <name type="scientific">Leptobrachium leishanense</name>
    <name type="common">Leishan spiny toad</name>
    <dbReference type="NCBI Taxonomy" id="445787"/>
    <lineage>
        <taxon>Eukaryota</taxon>
        <taxon>Metazoa</taxon>
        <taxon>Chordata</taxon>
        <taxon>Craniata</taxon>
        <taxon>Vertebrata</taxon>
        <taxon>Euteleostomi</taxon>
        <taxon>Amphibia</taxon>
        <taxon>Batrachia</taxon>
        <taxon>Anura</taxon>
        <taxon>Pelobatoidea</taxon>
        <taxon>Megophryidae</taxon>
        <taxon>Leptobrachium</taxon>
    </lineage>
</organism>
<protein>
    <recommendedName>
        <fullName evidence="7">Reverse transcriptase</fullName>
    </recommendedName>
</protein>
<keyword evidence="4" id="KW-0460">Magnesium</keyword>
<evidence type="ECO:0000256" key="2">
    <source>
        <dbReference type="ARBA" id="ARBA00022723"/>
    </source>
</evidence>
<evidence type="ECO:0000313" key="5">
    <source>
        <dbReference type="Ensembl" id="ENSLLEP00000026497.1"/>
    </source>
</evidence>
<dbReference type="Ensembl" id="ENSLLET00000027516.1">
    <property type="protein sequence ID" value="ENSLLEP00000026497.1"/>
    <property type="gene ID" value="ENSLLEG00000016759.1"/>
</dbReference>
<keyword evidence="3" id="KW-0378">Hydrolase</keyword>
<dbReference type="InterPro" id="IPR036691">
    <property type="entry name" value="Endo/exonu/phosph_ase_sf"/>
</dbReference>
<dbReference type="GO" id="GO:0005634">
    <property type="term" value="C:nucleus"/>
    <property type="evidence" value="ECO:0007669"/>
    <property type="project" value="TreeGrafter"/>
</dbReference>
<evidence type="ECO:0000313" key="6">
    <source>
        <dbReference type="Proteomes" id="UP000694569"/>
    </source>
</evidence>
<dbReference type="GO" id="GO:0003906">
    <property type="term" value="F:DNA-(apurinic or apyrimidinic site) endonuclease activity"/>
    <property type="evidence" value="ECO:0007669"/>
    <property type="project" value="TreeGrafter"/>
</dbReference>
<dbReference type="Proteomes" id="UP000694569">
    <property type="component" value="Unplaced"/>
</dbReference>
<evidence type="ECO:0008006" key="7">
    <source>
        <dbReference type="Google" id="ProtNLM"/>
    </source>
</evidence>
<dbReference type="SUPFAM" id="SSF56219">
    <property type="entry name" value="DNase I-like"/>
    <property type="match status" value="1"/>
</dbReference>
<reference evidence="5" key="2">
    <citation type="submission" date="2025-09" db="UniProtKB">
        <authorList>
            <consortium name="Ensembl"/>
        </authorList>
    </citation>
    <scope>IDENTIFICATION</scope>
</reference>
<accession>A0A8C5WBN0</accession>
<dbReference type="PANTHER" id="PTHR22748:SF23">
    <property type="entry name" value="EXODEOXYRIBONUCLEASE III"/>
    <property type="match status" value="1"/>
</dbReference>
<dbReference type="OrthoDB" id="9836372at2759"/>
<dbReference type="GO" id="GO:0008311">
    <property type="term" value="F:double-stranded DNA 3'-5' DNA exonuclease activity"/>
    <property type="evidence" value="ECO:0007669"/>
    <property type="project" value="TreeGrafter"/>
</dbReference>
<name>A0A8C5WBN0_9ANUR</name>
<evidence type="ECO:0000256" key="4">
    <source>
        <dbReference type="ARBA" id="ARBA00022842"/>
    </source>
</evidence>
<keyword evidence="2" id="KW-0479">Metal-binding</keyword>
<dbReference type="GO" id="GO:0006284">
    <property type="term" value="P:base-excision repair"/>
    <property type="evidence" value="ECO:0007669"/>
    <property type="project" value="TreeGrafter"/>
</dbReference>
<dbReference type="Gene3D" id="3.60.10.10">
    <property type="entry name" value="Endonuclease/exonuclease/phosphatase"/>
    <property type="match status" value="1"/>
</dbReference>
<dbReference type="PANTHER" id="PTHR22748">
    <property type="entry name" value="AP ENDONUCLEASE"/>
    <property type="match status" value="1"/>
</dbReference>